<dbReference type="InterPro" id="IPR016181">
    <property type="entry name" value="Acyl_CoA_acyltransferase"/>
</dbReference>
<evidence type="ECO:0000313" key="2">
    <source>
        <dbReference type="EMBL" id="RSU02696.1"/>
    </source>
</evidence>
<reference evidence="2 3" key="1">
    <citation type="submission" date="2017-05" db="EMBL/GenBank/DDBJ databases">
        <title>Vagococcus spp. assemblies.</title>
        <authorList>
            <person name="Gulvik C.A."/>
        </authorList>
    </citation>
    <scope>NUCLEOTIDE SEQUENCE [LARGE SCALE GENOMIC DNA]</scope>
    <source>
        <strain evidence="2 3">NCFB 2497</strain>
    </source>
</reference>
<protein>
    <recommendedName>
        <fullName evidence="1">N-acetyltransferase domain-containing protein</fullName>
    </recommendedName>
</protein>
<dbReference type="Pfam" id="PF00583">
    <property type="entry name" value="Acetyltransf_1"/>
    <property type="match status" value="1"/>
</dbReference>
<feature type="domain" description="N-acetyltransferase" evidence="1">
    <location>
        <begin position="30"/>
        <end position="132"/>
    </location>
</feature>
<dbReference type="Gene3D" id="3.40.630.30">
    <property type="match status" value="1"/>
</dbReference>
<dbReference type="SUPFAM" id="SSF55729">
    <property type="entry name" value="Acyl-CoA N-acyltransferases (Nat)"/>
    <property type="match status" value="1"/>
</dbReference>
<comment type="caution">
    <text evidence="2">The sequence shown here is derived from an EMBL/GenBank/DDBJ whole genome shotgun (WGS) entry which is preliminary data.</text>
</comment>
<organism evidence="2 3">
    <name type="scientific">Vagococcus fluvialis</name>
    <dbReference type="NCBI Taxonomy" id="2738"/>
    <lineage>
        <taxon>Bacteria</taxon>
        <taxon>Bacillati</taxon>
        <taxon>Bacillota</taxon>
        <taxon>Bacilli</taxon>
        <taxon>Lactobacillales</taxon>
        <taxon>Enterococcaceae</taxon>
        <taxon>Vagococcus</taxon>
    </lineage>
</organism>
<accession>A0A369AYE4</accession>
<proteinExistence type="predicted"/>
<sequence>MHLVFYNEDFLKEIKAYQLDDASFTGIPSEVIKENHLKENYYPILCFEEDRLVCFFSLDGSENKNVYTSNEKSLLIRSFSTDSRETRKGFATKNLRVLIPFIKSNFEGVEEVVLGVNEKNPNAYQMYLKVGFIDTKKKHLGPRGYQHILKIKC</sequence>
<dbReference type="GeneID" id="63146073"/>
<gene>
    <name evidence="2" type="ORF">CBF32_05365</name>
</gene>
<keyword evidence="3" id="KW-1185">Reference proteome</keyword>
<dbReference type="EMBL" id="NGJX01000004">
    <property type="protein sequence ID" value="RSU02696.1"/>
    <property type="molecule type" value="Genomic_DNA"/>
</dbReference>
<dbReference type="OrthoDB" id="66776at2"/>
<evidence type="ECO:0000313" key="3">
    <source>
        <dbReference type="Proteomes" id="UP000288197"/>
    </source>
</evidence>
<dbReference type="Proteomes" id="UP000288197">
    <property type="component" value="Unassembled WGS sequence"/>
</dbReference>
<name>A0A369AYE4_9ENTE</name>
<dbReference type="AlphaFoldDB" id="A0A369AYE4"/>
<dbReference type="RefSeq" id="WP_114289277.1">
    <property type="nucleotide sequence ID" value="NZ_JAYEWH010000027.1"/>
</dbReference>
<evidence type="ECO:0000259" key="1">
    <source>
        <dbReference type="Pfam" id="PF00583"/>
    </source>
</evidence>
<dbReference type="InterPro" id="IPR000182">
    <property type="entry name" value="GNAT_dom"/>
</dbReference>
<dbReference type="GO" id="GO:0016747">
    <property type="term" value="F:acyltransferase activity, transferring groups other than amino-acyl groups"/>
    <property type="evidence" value="ECO:0007669"/>
    <property type="project" value="InterPro"/>
</dbReference>